<feature type="binding site" evidence="5">
    <location>
        <position position="181"/>
    </location>
    <ligand>
        <name>pyridoxal 5'-phosphate</name>
        <dbReference type="ChEBI" id="CHEBI:597326"/>
    </ligand>
</feature>
<dbReference type="InterPro" id="IPR050103">
    <property type="entry name" value="Class-III_PLP-dep_AT"/>
</dbReference>
<dbReference type="NCBIfam" id="TIGR00707">
    <property type="entry name" value="argD"/>
    <property type="match status" value="1"/>
</dbReference>
<dbReference type="GO" id="GO:0030170">
    <property type="term" value="F:pyridoxal phosphate binding"/>
    <property type="evidence" value="ECO:0007669"/>
    <property type="project" value="InterPro"/>
</dbReference>
<accession>A0A4Y3KJW3</accession>
<dbReference type="InterPro" id="IPR049704">
    <property type="entry name" value="Aminotrans_3_PPA_site"/>
</dbReference>
<dbReference type="Gene3D" id="3.90.1150.10">
    <property type="entry name" value="Aspartate Aminotransferase, domain 1"/>
    <property type="match status" value="1"/>
</dbReference>
<feature type="region of interest" description="Disordered" evidence="6">
    <location>
        <begin position="1"/>
        <end position="25"/>
    </location>
</feature>
<dbReference type="FunFam" id="3.40.640.10:FF:000004">
    <property type="entry name" value="Acetylornithine aminotransferase"/>
    <property type="match status" value="1"/>
</dbReference>
<comment type="pathway">
    <text evidence="5">Amino-acid biosynthesis; L-arginine biosynthesis; N(2)-acetyl-L-ornithine from L-glutamate: step 4/4.</text>
</comment>
<dbReference type="EMBL" id="BJLQ01000009">
    <property type="protein sequence ID" value="GEA83916.1"/>
    <property type="molecule type" value="Genomic_DNA"/>
</dbReference>
<feature type="binding site" evidence="5">
    <location>
        <begin position="267"/>
        <end position="270"/>
    </location>
    <ligand>
        <name>pyridoxal 5'-phosphate</name>
        <dbReference type="ChEBI" id="CHEBI:597326"/>
    </ligand>
</feature>
<keyword evidence="5" id="KW-0963">Cytoplasm</keyword>
<reference evidence="7 8" key="1">
    <citation type="submission" date="2019-06" db="EMBL/GenBank/DDBJ databases">
        <title>Whole genome shotgun sequence of Cellulomonas gelida NBRC 3748.</title>
        <authorList>
            <person name="Hosoyama A."/>
            <person name="Uohara A."/>
            <person name="Ohji S."/>
            <person name="Ichikawa N."/>
        </authorList>
    </citation>
    <scope>NUCLEOTIDE SEQUENCE [LARGE SCALE GENOMIC DNA]</scope>
    <source>
        <strain evidence="7 8">NBRC 3748</strain>
    </source>
</reference>
<dbReference type="InterPro" id="IPR015422">
    <property type="entry name" value="PyrdxlP-dep_Trfase_small"/>
</dbReference>
<dbReference type="CDD" id="cd00610">
    <property type="entry name" value="OAT_like"/>
    <property type="match status" value="1"/>
</dbReference>
<keyword evidence="2 5" id="KW-0028">Amino-acid biosynthesis</keyword>
<evidence type="ECO:0000256" key="4">
    <source>
        <dbReference type="ARBA" id="ARBA00022898"/>
    </source>
</evidence>
<evidence type="ECO:0000256" key="5">
    <source>
        <dbReference type="HAMAP-Rule" id="MF_01107"/>
    </source>
</evidence>
<dbReference type="Proteomes" id="UP000320461">
    <property type="component" value="Unassembled WGS sequence"/>
</dbReference>
<comment type="miscellaneous">
    <text evidence="5">May also have succinyldiaminopimelate aminotransferase activity, thus carrying out the corresponding step in lysine biosynthesis.</text>
</comment>
<dbReference type="GO" id="GO:0003992">
    <property type="term" value="F:N2-acetyl-L-ornithine:2-oxoglutarate 5-aminotransferase activity"/>
    <property type="evidence" value="ECO:0007669"/>
    <property type="project" value="UniProtKB-UniRule"/>
</dbReference>
<dbReference type="InterPro" id="IPR005814">
    <property type="entry name" value="Aminotrans_3"/>
</dbReference>
<dbReference type="GO" id="GO:0042802">
    <property type="term" value="F:identical protein binding"/>
    <property type="evidence" value="ECO:0007669"/>
    <property type="project" value="TreeGrafter"/>
</dbReference>
<dbReference type="InterPro" id="IPR015424">
    <property type="entry name" value="PyrdxlP-dep_Trfase"/>
</dbReference>
<feature type="binding site" evidence="5">
    <location>
        <position position="330"/>
    </location>
    <ligand>
        <name>pyridoxal 5'-phosphate</name>
        <dbReference type="ChEBI" id="CHEBI:597326"/>
    </ligand>
</feature>
<organism evidence="7 8">
    <name type="scientific">Cellulomonas gelida</name>
    <dbReference type="NCBI Taxonomy" id="1712"/>
    <lineage>
        <taxon>Bacteria</taxon>
        <taxon>Bacillati</taxon>
        <taxon>Actinomycetota</taxon>
        <taxon>Actinomycetes</taxon>
        <taxon>Micrococcales</taxon>
        <taxon>Cellulomonadaceae</taxon>
        <taxon>Cellulomonas</taxon>
    </lineage>
</organism>
<gene>
    <name evidence="5 7" type="primary">argD</name>
    <name evidence="7" type="ORF">CGE01nite_11670</name>
</gene>
<comment type="subunit">
    <text evidence="5">Homodimer.</text>
</comment>
<evidence type="ECO:0000313" key="7">
    <source>
        <dbReference type="EMBL" id="GEA83916.1"/>
    </source>
</evidence>
<comment type="caution">
    <text evidence="7">The sequence shown here is derived from an EMBL/GenBank/DDBJ whole genome shotgun (WGS) entry which is preliminary data.</text>
</comment>
<evidence type="ECO:0000256" key="2">
    <source>
        <dbReference type="ARBA" id="ARBA00022605"/>
    </source>
</evidence>
<comment type="subcellular location">
    <subcellularLocation>
        <location evidence="5">Cytoplasm</location>
    </subcellularLocation>
</comment>
<evidence type="ECO:0000256" key="3">
    <source>
        <dbReference type="ARBA" id="ARBA00022679"/>
    </source>
</evidence>
<dbReference type="NCBIfam" id="NF002874">
    <property type="entry name" value="PRK03244.1"/>
    <property type="match status" value="1"/>
</dbReference>
<feature type="binding site" evidence="5">
    <location>
        <begin position="155"/>
        <end position="156"/>
    </location>
    <ligand>
        <name>pyridoxal 5'-phosphate</name>
        <dbReference type="ChEBI" id="CHEBI:597326"/>
    </ligand>
</feature>
<keyword evidence="8" id="KW-1185">Reference proteome</keyword>
<dbReference type="HAMAP" id="MF_01107">
    <property type="entry name" value="ArgD_aminotrans_3"/>
    <property type="match status" value="1"/>
</dbReference>
<dbReference type="GO" id="GO:0005737">
    <property type="term" value="C:cytoplasm"/>
    <property type="evidence" value="ECO:0007669"/>
    <property type="project" value="UniProtKB-SubCell"/>
</dbReference>
<feature type="binding site" evidence="5">
    <location>
        <position position="329"/>
    </location>
    <ligand>
        <name>N(2)-acetyl-L-ornithine</name>
        <dbReference type="ChEBI" id="CHEBI:57805"/>
    </ligand>
</feature>
<dbReference type="SUPFAM" id="SSF53383">
    <property type="entry name" value="PLP-dependent transferases"/>
    <property type="match status" value="1"/>
</dbReference>
<evidence type="ECO:0000256" key="1">
    <source>
        <dbReference type="ARBA" id="ARBA00022576"/>
    </source>
</evidence>
<protein>
    <recommendedName>
        <fullName evidence="5">Acetylornithine aminotransferase</fullName>
        <shortName evidence="5">ACOAT</shortName>
        <ecNumber evidence="5">2.6.1.11</ecNumber>
    </recommendedName>
</protein>
<dbReference type="AlphaFoldDB" id="A0A4Y3KJW3"/>
<dbReference type="GO" id="GO:0006526">
    <property type="term" value="P:L-arginine biosynthetic process"/>
    <property type="evidence" value="ECO:0007669"/>
    <property type="project" value="UniProtKB-UniRule"/>
</dbReference>
<dbReference type="Gene3D" id="3.40.640.10">
    <property type="entry name" value="Type I PLP-dependent aspartate aminotransferase-like (Major domain)"/>
    <property type="match status" value="1"/>
</dbReference>
<evidence type="ECO:0000256" key="6">
    <source>
        <dbReference type="SAM" id="MobiDB-lite"/>
    </source>
</evidence>
<dbReference type="PANTHER" id="PTHR11986">
    <property type="entry name" value="AMINOTRANSFERASE CLASS III"/>
    <property type="match status" value="1"/>
</dbReference>
<dbReference type="Pfam" id="PF00202">
    <property type="entry name" value="Aminotran_3"/>
    <property type="match status" value="1"/>
</dbReference>
<keyword evidence="3 5" id="KW-0808">Transferase</keyword>
<dbReference type="PIRSF" id="PIRSF000521">
    <property type="entry name" value="Transaminase_4ab_Lys_Orn"/>
    <property type="match status" value="1"/>
</dbReference>
<dbReference type="InterPro" id="IPR004636">
    <property type="entry name" value="AcOrn/SuccOrn_fam"/>
</dbReference>
<proteinExistence type="inferred from homology"/>
<dbReference type="PROSITE" id="PS00600">
    <property type="entry name" value="AA_TRANSFER_CLASS_3"/>
    <property type="match status" value="1"/>
</dbReference>
<keyword evidence="4 5" id="KW-0663">Pyridoxal phosphate</keyword>
<name>A0A4Y3KJW3_9CELL</name>
<feature type="modified residue" description="N6-(pyridoxal phosphate)lysine" evidence="5">
    <location>
        <position position="300"/>
    </location>
</feature>
<sequence length="447" mass="46090">MSEPTTTPAAAPVTTADPAAAPAGPTTRRALRQAASTVDGIPVAVAEGSVAQWTERYTHAVMDTFGPPQRVLVRGEGPYVWDADGNRYLDLLGGIAVNSLGHAHPTLTAAISAQLGTLGHVSNFFGSPTQIAFAERLIELAQAPEGSRVFLTNSGTEANEAAFKLARRTGRTRIIALEGAFHGRTMGALALTHKAAYREPFEPLPPGVEWVPFGDSLALEAALAPGDVAAVFVEPLQGEAGVLPLPPGYLARARELTARHGTLLILDEVQTGMGRTGEWFAHQLPHIGGGVVPDAVTVAKGLGGGFPVGALIAFGDTAATLIGRGQHGTTFGGNPVASAAGLATIGVIERDGLLAHVRDVGARLRERVAELDNPLVDSVRGEGLLVGIGLSSAVAPAVASRALAAGFVVNPVNPTTIRLAPPFVVTHEQLGTFVDFLAELDPAEVAA</sequence>
<dbReference type="PANTHER" id="PTHR11986:SF79">
    <property type="entry name" value="ACETYLORNITHINE AMINOTRANSFERASE, MITOCHONDRIAL"/>
    <property type="match status" value="1"/>
</dbReference>
<dbReference type="UniPathway" id="UPA00068">
    <property type="reaction ID" value="UER00109"/>
</dbReference>
<keyword evidence="5" id="KW-0055">Arginine biosynthesis</keyword>
<keyword evidence="1 5" id="KW-0032">Aminotransferase</keyword>
<comment type="similarity">
    <text evidence="5">Belongs to the class-III pyridoxal-phosphate-dependent aminotransferase family. ArgD subfamily.</text>
</comment>
<feature type="binding site" evidence="5">
    <location>
        <position position="184"/>
    </location>
    <ligand>
        <name>N(2)-acetyl-L-ornithine</name>
        <dbReference type="ChEBI" id="CHEBI:57805"/>
    </ligand>
</feature>
<evidence type="ECO:0000313" key="8">
    <source>
        <dbReference type="Proteomes" id="UP000320461"/>
    </source>
</evidence>
<comment type="catalytic activity">
    <reaction evidence="5">
        <text>N(2)-acetyl-L-ornithine + 2-oxoglutarate = N-acetyl-L-glutamate 5-semialdehyde + L-glutamate</text>
        <dbReference type="Rhea" id="RHEA:18049"/>
        <dbReference type="ChEBI" id="CHEBI:16810"/>
        <dbReference type="ChEBI" id="CHEBI:29123"/>
        <dbReference type="ChEBI" id="CHEBI:29985"/>
        <dbReference type="ChEBI" id="CHEBI:57805"/>
        <dbReference type="EC" id="2.6.1.11"/>
    </reaction>
</comment>
<dbReference type="EC" id="2.6.1.11" evidence="5"/>
<comment type="cofactor">
    <cofactor evidence="5">
        <name>pyridoxal 5'-phosphate</name>
        <dbReference type="ChEBI" id="CHEBI:597326"/>
    </cofactor>
    <text evidence="5">Binds 1 pyridoxal phosphate per subunit.</text>
</comment>
<dbReference type="InterPro" id="IPR015421">
    <property type="entry name" value="PyrdxlP-dep_Trfase_major"/>
</dbReference>